<feature type="domain" description="Fe/B12 periplasmic-binding" evidence="3">
    <location>
        <begin position="66"/>
        <end position="334"/>
    </location>
</feature>
<dbReference type="OrthoDB" id="9787830at2"/>
<organism evidence="4 5">
    <name type="scientific">Clostridium cylindrosporum DSM 605</name>
    <dbReference type="NCBI Taxonomy" id="1121307"/>
    <lineage>
        <taxon>Bacteria</taxon>
        <taxon>Bacillati</taxon>
        <taxon>Bacillota</taxon>
        <taxon>Clostridia</taxon>
        <taxon>Eubacteriales</taxon>
        <taxon>Clostridiaceae</taxon>
        <taxon>Clostridium</taxon>
    </lineage>
</organism>
<dbReference type="GO" id="GO:0071281">
    <property type="term" value="P:cellular response to iron ion"/>
    <property type="evidence" value="ECO:0007669"/>
    <property type="project" value="TreeGrafter"/>
</dbReference>
<dbReference type="InterPro" id="IPR002491">
    <property type="entry name" value="ABC_transptr_periplasmic_BD"/>
</dbReference>
<feature type="signal peptide" evidence="2">
    <location>
        <begin position="1"/>
        <end position="26"/>
    </location>
</feature>
<dbReference type="Proteomes" id="UP000036756">
    <property type="component" value="Unassembled WGS sequence"/>
</dbReference>
<dbReference type="PROSITE" id="PS50983">
    <property type="entry name" value="FE_B12_PBP"/>
    <property type="match status" value="1"/>
</dbReference>
<dbReference type="PATRIC" id="fig|1121307.3.peg.1416"/>
<dbReference type="SUPFAM" id="SSF53807">
    <property type="entry name" value="Helical backbone' metal receptor"/>
    <property type="match status" value="1"/>
</dbReference>
<dbReference type="AlphaFoldDB" id="A0A0J8D6U1"/>
<evidence type="ECO:0000313" key="4">
    <source>
        <dbReference type="EMBL" id="KMT21795.1"/>
    </source>
</evidence>
<sequence length="370" mass="41509">MKGLAKRSLGLLVVATMMLSSLVGCTSTNKNEVKQTSVEQQKQNKETRTFVDSAGRSVEIPKEIKRVAPSGALAQIVLYSLSPDKIIGWSQEPSESVKKYMDEKYWKLPTFGQFYGKNVNLNIEALIKEKPEVIIDIGEKKKTVKQDMDGIQKQVGIPVIFIEATLDTMDKAYTTLGEILSEKDAAKVLSDYCTKSINEARGKSASIPMDKKLKVYYGEGDTGLETNPKGSIHADVIDLVGGINVADITTTKGTGGNQVTMEQILLWAPDRIILGPKSIYKSMGIDDRWKDLKAVKEGKYYEIPMGPYNWMGRPPSVNRLIGIKWLGNLLYPDIFNYDMVKETKEFYKLFYHYDLKDSDVKKLLSKSTFK</sequence>
<accession>A0A0J8D6U1</accession>
<dbReference type="RefSeq" id="WP_048570453.1">
    <property type="nucleotide sequence ID" value="NZ_LFVU01000026.1"/>
</dbReference>
<dbReference type="PROSITE" id="PS51257">
    <property type="entry name" value="PROKAR_LIPOPROTEIN"/>
    <property type="match status" value="1"/>
</dbReference>
<dbReference type="PANTHER" id="PTHR30535:SF34">
    <property type="entry name" value="MOLYBDATE-BINDING PROTEIN MOLA"/>
    <property type="match status" value="1"/>
</dbReference>
<keyword evidence="5" id="KW-1185">Reference proteome</keyword>
<protein>
    <submittedName>
        <fullName evidence="4">ABC-type Fe3+-hydroxamate transport system, periplasmic component</fullName>
    </submittedName>
</protein>
<comment type="similarity">
    <text evidence="1">Belongs to the bacterial solute-binding protein 8 family.</text>
</comment>
<evidence type="ECO:0000256" key="2">
    <source>
        <dbReference type="SAM" id="SignalP"/>
    </source>
</evidence>
<feature type="chain" id="PRO_5039551947" evidence="2">
    <location>
        <begin position="27"/>
        <end position="370"/>
    </location>
</feature>
<gene>
    <name evidence="4" type="ORF">CLCY_3c00620</name>
</gene>
<name>A0A0J8D6U1_CLOCY</name>
<dbReference type="Gene3D" id="1.20.58.2180">
    <property type="match status" value="1"/>
</dbReference>
<dbReference type="PANTHER" id="PTHR30535">
    <property type="entry name" value="VITAMIN B12-BINDING PROTEIN"/>
    <property type="match status" value="1"/>
</dbReference>
<evidence type="ECO:0000313" key="5">
    <source>
        <dbReference type="Proteomes" id="UP000036756"/>
    </source>
</evidence>
<dbReference type="Pfam" id="PF01497">
    <property type="entry name" value="Peripla_BP_2"/>
    <property type="match status" value="1"/>
</dbReference>
<keyword evidence="2" id="KW-0732">Signal</keyword>
<evidence type="ECO:0000259" key="3">
    <source>
        <dbReference type="PROSITE" id="PS50983"/>
    </source>
</evidence>
<dbReference type="EMBL" id="LFVU01000026">
    <property type="protein sequence ID" value="KMT21795.1"/>
    <property type="molecule type" value="Genomic_DNA"/>
</dbReference>
<proteinExistence type="inferred from homology"/>
<dbReference type="InterPro" id="IPR050902">
    <property type="entry name" value="ABC_Transporter_SBP"/>
</dbReference>
<reference evidence="4 5" key="1">
    <citation type="submission" date="2015-06" db="EMBL/GenBank/DDBJ databases">
        <title>Draft genome sequence of the purine-degrading Clostridium cylindrosporum HC-1 (DSM 605).</title>
        <authorList>
            <person name="Poehlein A."/>
            <person name="Schiel-Bengelsdorf B."/>
            <person name="Bengelsdorf F."/>
            <person name="Daniel R."/>
            <person name="Duerre P."/>
        </authorList>
    </citation>
    <scope>NUCLEOTIDE SEQUENCE [LARGE SCALE GENOMIC DNA]</scope>
    <source>
        <strain evidence="4 5">DSM 605</strain>
    </source>
</reference>
<comment type="caution">
    <text evidence="4">The sequence shown here is derived from an EMBL/GenBank/DDBJ whole genome shotgun (WGS) entry which is preliminary data.</text>
</comment>
<evidence type="ECO:0000256" key="1">
    <source>
        <dbReference type="ARBA" id="ARBA00008814"/>
    </source>
</evidence>
<dbReference type="Gene3D" id="3.40.50.1980">
    <property type="entry name" value="Nitrogenase molybdenum iron protein domain"/>
    <property type="match status" value="2"/>
</dbReference>
<dbReference type="STRING" id="1121307.CLCY_3c00620"/>